<gene>
    <name evidence="1" type="ORF">CTI12_AA537700</name>
</gene>
<sequence length="241" mass="25415">MGFINNDKAGFTPPPILKSILKNAARKPHVATVGNVASNSASIEVRTDVIDEGKTHQDVTGVSTQVDVVPKNQNKEDVIDYGTSVGNDKVACGSTMAAMGAATQVPSVLQASNATQVTSETAPKQLVNAVVVSANKDDNDSDVDSVPELDGEKEYCSPKLDKNQTRALTPTSEQLASLNLAQGQNTVTTSVSFFGLKYFSAKKTIKSVYAGQTRSPDICSHGARQGIQIVIGHVTIAKQII</sequence>
<evidence type="ECO:0000313" key="1">
    <source>
        <dbReference type="EMBL" id="PWA43073.1"/>
    </source>
</evidence>
<dbReference type="OrthoDB" id="1777500at2759"/>
<protein>
    <submittedName>
        <fullName evidence="1">HAD-like domain-containing protein</fullName>
    </submittedName>
</protein>
<dbReference type="Proteomes" id="UP000245207">
    <property type="component" value="Unassembled WGS sequence"/>
</dbReference>
<reference evidence="1 2" key="1">
    <citation type="journal article" date="2018" name="Mol. Plant">
        <title>The genome of Artemisia annua provides insight into the evolution of Asteraceae family and artemisinin biosynthesis.</title>
        <authorList>
            <person name="Shen Q."/>
            <person name="Zhang L."/>
            <person name="Liao Z."/>
            <person name="Wang S."/>
            <person name="Yan T."/>
            <person name="Shi P."/>
            <person name="Liu M."/>
            <person name="Fu X."/>
            <person name="Pan Q."/>
            <person name="Wang Y."/>
            <person name="Lv Z."/>
            <person name="Lu X."/>
            <person name="Zhang F."/>
            <person name="Jiang W."/>
            <person name="Ma Y."/>
            <person name="Chen M."/>
            <person name="Hao X."/>
            <person name="Li L."/>
            <person name="Tang Y."/>
            <person name="Lv G."/>
            <person name="Zhou Y."/>
            <person name="Sun X."/>
            <person name="Brodelius P.E."/>
            <person name="Rose J.K.C."/>
            <person name="Tang K."/>
        </authorList>
    </citation>
    <scope>NUCLEOTIDE SEQUENCE [LARGE SCALE GENOMIC DNA]</scope>
    <source>
        <strain evidence="2">cv. Huhao1</strain>
        <tissue evidence="1">Leaf</tissue>
    </source>
</reference>
<accession>A0A2U1L244</accession>
<organism evidence="1 2">
    <name type="scientific">Artemisia annua</name>
    <name type="common">Sweet wormwood</name>
    <dbReference type="NCBI Taxonomy" id="35608"/>
    <lineage>
        <taxon>Eukaryota</taxon>
        <taxon>Viridiplantae</taxon>
        <taxon>Streptophyta</taxon>
        <taxon>Embryophyta</taxon>
        <taxon>Tracheophyta</taxon>
        <taxon>Spermatophyta</taxon>
        <taxon>Magnoliopsida</taxon>
        <taxon>eudicotyledons</taxon>
        <taxon>Gunneridae</taxon>
        <taxon>Pentapetalae</taxon>
        <taxon>asterids</taxon>
        <taxon>campanulids</taxon>
        <taxon>Asterales</taxon>
        <taxon>Asteraceae</taxon>
        <taxon>Asteroideae</taxon>
        <taxon>Anthemideae</taxon>
        <taxon>Artemisiinae</taxon>
        <taxon>Artemisia</taxon>
    </lineage>
</organism>
<dbReference type="AlphaFoldDB" id="A0A2U1L244"/>
<evidence type="ECO:0000313" key="2">
    <source>
        <dbReference type="Proteomes" id="UP000245207"/>
    </source>
</evidence>
<keyword evidence="2" id="KW-1185">Reference proteome</keyword>
<comment type="caution">
    <text evidence="1">The sequence shown here is derived from an EMBL/GenBank/DDBJ whole genome shotgun (WGS) entry which is preliminary data.</text>
</comment>
<dbReference type="EMBL" id="PKPP01012027">
    <property type="protein sequence ID" value="PWA43073.1"/>
    <property type="molecule type" value="Genomic_DNA"/>
</dbReference>
<name>A0A2U1L244_ARTAN</name>
<proteinExistence type="predicted"/>